<dbReference type="Gene3D" id="3.20.20.70">
    <property type="entry name" value="Aldolase class I"/>
    <property type="match status" value="1"/>
</dbReference>
<feature type="binding site" evidence="7">
    <location>
        <position position="156"/>
    </location>
    <ligand>
        <name>FMN</name>
        <dbReference type="ChEBI" id="CHEBI:58210"/>
    </ligand>
</feature>
<dbReference type="GO" id="GO:0003723">
    <property type="term" value="F:RNA binding"/>
    <property type="evidence" value="ECO:0007669"/>
    <property type="project" value="TreeGrafter"/>
</dbReference>
<dbReference type="InterPro" id="IPR035587">
    <property type="entry name" value="DUS-like_FMN-bd"/>
</dbReference>
<sequence>MSFTLLSSPLQGFTDFRFRNAQNKFFGGIDTFYSPYIRLNGKLEIKNSYHRDLLPENNEGLEVIPQVLTNDADEFLFVAKYVQSLGYKELNWNLGCPYPMVARPKNPPNIAGQKQSALSQIANKCGMGSGLISNTEKINHILDRAHSETDIIVSMKMRLGYDTTEEILDVLPILDTYPIKNIAIHARTGKQLYKGGVHLDAFQQCIDNTKHKLYYNGDITSVAKFHEMQQRFPTIDHWMIGRGLIADPFLPSMIKSNALEYPENKMELFSAFHDTLYEGYSESLSGQTHILLKMHHLWEYFSVIFSNPHKVHKNIKKSKSIKNYEATVKEVIAKG</sequence>
<feature type="binding site" evidence="7">
    <location>
        <begin position="241"/>
        <end position="242"/>
    </location>
    <ligand>
        <name>FMN</name>
        <dbReference type="ChEBI" id="CHEBI:58210"/>
    </ligand>
</feature>
<comment type="function">
    <text evidence="5">Catalyzes the synthesis of 5,6-dihydrouridine (D), a modified base found in the D-loop of most tRNAs, via the reduction of the C5-C6 double bond in target uridines.</text>
</comment>
<name>A0A2U1JRB3_9FLAO</name>
<evidence type="ECO:0000256" key="6">
    <source>
        <dbReference type="PIRSR" id="PIRSR006621-1"/>
    </source>
</evidence>
<dbReference type="RefSeq" id="WP_116764297.1">
    <property type="nucleotide sequence ID" value="NZ_QCZH01000021.1"/>
</dbReference>
<dbReference type="OrthoDB" id="9764501at2"/>
<evidence type="ECO:0000259" key="8">
    <source>
        <dbReference type="Pfam" id="PF01207"/>
    </source>
</evidence>
<evidence type="ECO:0000256" key="5">
    <source>
        <dbReference type="PIRNR" id="PIRNR006621"/>
    </source>
</evidence>
<evidence type="ECO:0000256" key="1">
    <source>
        <dbReference type="ARBA" id="ARBA00022630"/>
    </source>
</evidence>
<comment type="cofactor">
    <cofactor evidence="5 7">
        <name>FMN</name>
        <dbReference type="ChEBI" id="CHEBI:58210"/>
    </cofactor>
</comment>
<comment type="similarity">
    <text evidence="5">Belongs to the dus family.</text>
</comment>
<feature type="active site" description="Proton donor" evidence="6">
    <location>
        <position position="96"/>
    </location>
</feature>
<keyword evidence="1 5" id="KW-0285">Flavoprotein</keyword>
<dbReference type="PIRSF" id="PIRSF006621">
    <property type="entry name" value="Dus"/>
    <property type="match status" value="1"/>
</dbReference>
<proteinExistence type="inferred from homology"/>
<feature type="domain" description="DUS-like FMN-binding" evidence="8">
    <location>
        <begin position="8"/>
        <end position="103"/>
    </location>
</feature>
<dbReference type="GO" id="GO:0017150">
    <property type="term" value="F:tRNA dihydrouridine synthase activity"/>
    <property type="evidence" value="ECO:0007669"/>
    <property type="project" value="InterPro"/>
</dbReference>
<dbReference type="EC" id="1.3.1.-" evidence="5"/>
<dbReference type="AlphaFoldDB" id="A0A2U1JRB3"/>
<feature type="binding site" evidence="7">
    <location>
        <position position="185"/>
    </location>
    <ligand>
        <name>FMN</name>
        <dbReference type="ChEBI" id="CHEBI:58210"/>
    </ligand>
</feature>
<evidence type="ECO:0000313" key="9">
    <source>
        <dbReference type="EMBL" id="PWA07555.1"/>
    </source>
</evidence>
<feature type="domain" description="DUS-like FMN-binding" evidence="8">
    <location>
        <begin position="120"/>
        <end position="318"/>
    </location>
</feature>
<evidence type="ECO:0000256" key="7">
    <source>
        <dbReference type="PIRSR" id="PIRSR006621-2"/>
    </source>
</evidence>
<evidence type="ECO:0000256" key="3">
    <source>
        <dbReference type="ARBA" id="ARBA00022694"/>
    </source>
</evidence>
<dbReference type="SUPFAM" id="SSF51395">
    <property type="entry name" value="FMN-linked oxidoreductases"/>
    <property type="match status" value="1"/>
</dbReference>
<keyword evidence="10" id="KW-1185">Reference proteome</keyword>
<accession>A0A2U1JRB3</accession>
<dbReference type="GO" id="GO:0050660">
    <property type="term" value="F:flavin adenine dinucleotide binding"/>
    <property type="evidence" value="ECO:0007669"/>
    <property type="project" value="InterPro"/>
</dbReference>
<organism evidence="9 10">
    <name type="scientific">Flavobacterium laiguense</name>
    <dbReference type="NCBI Taxonomy" id="2169409"/>
    <lineage>
        <taxon>Bacteria</taxon>
        <taxon>Pseudomonadati</taxon>
        <taxon>Bacteroidota</taxon>
        <taxon>Flavobacteriia</taxon>
        <taxon>Flavobacteriales</taxon>
        <taxon>Flavobacteriaceae</taxon>
        <taxon>Flavobacterium</taxon>
    </lineage>
</organism>
<gene>
    <name evidence="9" type="ORF">DB891_14480</name>
</gene>
<dbReference type="CDD" id="cd02801">
    <property type="entry name" value="DUS_like_FMN"/>
    <property type="match status" value="1"/>
</dbReference>
<comment type="caution">
    <text evidence="9">The sequence shown here is derived from an EMBL/GenBank/DDBJ whole genome shotgun (WGS) entry which is preliminary data.</text>
</comment>
<evidence type="ECO:0000256" key="2">
    <source>
        <dbReference type="ARBA" id="ARBA00022643"/>
    </source>
</evidence>
<dbReference type="InterPro" id="IPR013785">
    <property type="entry name" value="Aldolase_TIM"/>
</dbReference>
<dbReference type="InterPro" id="IPR001269">
    <property type="entry name" value="DUS_fam"/>
</dbReference>
<dbReference type="PANTHER" id="PTHR45846">
    <property type="entry name" value="TRNA-DIHYDROURIDINE(47) SYNTHASE [NAD(P)(+)]-LIKE"/>
    <property type="match status" value="1"/>
</dbReference>
<keyword evidence="7" id="KW-0547">Nucleotide-binding</keyword>
<dbReference type="PANTHER" id="PTHR45846:SF1">
    <property type="entry name" value="TRNA-DIHYDROURIDINE(47) SYNTHASE [NAD(P)(+)]-LIKE"/>
    <property type="match status" value="1"/>
</dbReference>
<keyword evidence="2 5" id="KW-0288">FMN</keyword>
<keyword evidence="3 5" id="KW-0819">tRNA processing</keyword>
<evidence type="ECO:0000256" key="4">
    <source>
        <dbReference type="ARBA" id="ARBA00023002"/>
    </source>
</evidence>
<reference evidence="9 10" key="1">
    <citation type="submission" date="2018-04" db="EMBL/GenBank/DDBJ databases">
        <title>Flavobacterium sp. nov., isolated from glacier ice.</title>
        <authorList>
            <person name="Liu Q."/>
            <person name="Xin Y.-H."/>
        </authorList>
    </citation>
    <scope>NUCLEOTIDE SEQUENCE [LARGE SCALE GENOMIC DNA]</scope>
    <source>
        <strain evidence="9 10">LB2P30</strain>
    </source>
</reference>
<protein>
    <recommendedName>
        <fullName evidence="5">tRNA-dihydrouridine synthase</fullName>
        <ecNumber evidence="5">1.3.1.-</ecNumber>
    </recommendedName>
</protein>
<dbReference type="EMBL" id="QCZH01000021">
    <property type="protein sequence ID" value="PWA07555.1"/>
    <property type="molecule type" value="Genomic_DNA"/>
</dbReference>
<feature type="binding site" evidence="7">
    <location>
        <position position="66"/>
    </location>
    <ligand>
        <name>FMN</name>
        <dbReference type="ChEBI" id="CHEBI:58210"/>
    </ligand>
</feature>
<keyword evidence="4 5" id="KW-0560">Oxidoreductase</keyword>
<evidence type="ECO:0000313" key="10">
    <source>
        <dbReference type="Proteomes" id="UP000245618"/>
    </source>
</evidence>
<dbReference type="Pfam" id="PF01207">
    <property type="entry name" value="Dus"/>
    <property type="match status" value="2"/>
</dbReference>
<dbReference type="Proteomes" id="UP000245618">
    <property type="component" value="Unassembled WGS sequence"/>
</dbReference>